<accession>A0A0M3TBP0</accession>
<dbReference type="Proteomes" id="UP000068137">
    <property type="component" value="Chromosome"/>
</dbReference>
<evidence type="ECO:0000313" key="3">
    <source>
        <dbReference type="EMBL" id="VHO00460.1"/>
    </source>
</evidence>
<evidence type="ECO:0000313" key="5">
    <source>
        <dbReference type="Proteomes" id="UP000324288"/>
    </source>
</evidence>
<feature type="transmembrane region" description="Helical" evidence="1">
    <location>
        <begin position="16"/>
        <end position="36"/>
    </location>
</feature>
<dbReference type="EMBL" id="CP012390">
    <property type="protein sequence ID" value="ALE18954.1"/>
    <property type="molecule type" value="Genomic_DNA"/>
</dbReference>
<reference evidence="3 5" key="3">
    <citation type="submission" date="2019-04" db="EMBL/GenBank/DDBJ databases">
        <authorList>
            <person name="Seth-Smith MB H."/>
            <person name="Seth-Smith H."/>
        </authorList>
    </citation>
    <scope>NUCLEOTIDE SEQUENCE [LARGE SCALE GENOMIC DNA]</scope>
    <source>
        <strain evidence="3">USB-603019</strain>
    </source>
</reference>
<feature type="transmembrane region" description="Helical" evidence="1">
    <location>
        <begin position="87"/>
        <end position="110"/>
    </location>
</feature>
<evidence type="ECO:0000256" key="1">
    <source>
        <dbReference type="SAM" id="Phobius"/>
    </source>
</evidence>
<dbReference type="PROSITE" id="PS51257">
    <property type="entry name" value="PROKAR_LIPOPROTEIN"/>
    <property type="match status" value="1"/>
</dbReference>
<keyword evidence="1" id="KW-1133">Transmembrane helix</keyword>
<dbReference type="EMBL" id="LR584267">
    <property type="protein sequence ID" value="VHO00460.1"/>
    <property type="molecule type" value="Genomic_DNA"/>
</dbReference>
<sequence length="120" mass="13267">MTKPLSTTTLHTWGKWLSYLLLMVVGACAGHFSRLIAGKKFLSLTILLGPITPEAVGLVTVQLYGMVLLLILMLLSRRFFPKVAPYIAFFAIGFVINALLEGMLFAYVHLYEGSFFGPPN</sequence>
<dbReference type="KEGG" id="cbq:AL705_04070"/>
<keyword evidence="1" id="KW-0472">Membrane</keyword>
<keyword evidence="1" id="KW-0812">Transmembrane</keyword>
<keyword evidence="5" id="KW-1185">Reference proteome</keyword>
<reference evidence="2" key="2">
    <citation type="journal article" date="2016" name="Int. J. Syst. Evol. Microbiol.">
        <title>Lawsonella clevelandensis gen. nov., sp. nov., a new member of the suborder Corynebacterineae isolated from human abscesses.</title>
        <authorList>
            <person name="Bell M.E."/>
            <person name="Bernard K.A."/>
            <person name="Harrington S.M."/>
            <person name="Patel N.B."/>
            <person name="Tucker T.A."/>
            <person name="Metcalfe M.G."/>
            <person name="McQuiston J.R."/>
        </authorList>
    </citation>
    <scope>NUCLEOTIDE SEQUENCE</scope>
    <source>
        <strain evidence="2">X1698</strain>
    </source>
</reference>
<protein>
    <submittedName>
        <fullName evidence="2">Uncharacterized protein</fullName>
    </submittedName>
</protein>
<dbReference type="AlphaFoldDB" id="A0A0M3TBP0"/>
<reference evidence="2 4" key="1">
    <citation type="journal article" date="2015" name="Genome Announc.">
        <title>Complete Genome Sequences for Two Strains of a Novel Fastidious, Partially Acid-Fast, Gram-Positive Corynebacterineae Bacterium, Derived from Human Clinical Samples.</title>
        <authorList>
            <person name="Nicholson A.C."/>
            <person name="Bell M."/>
            <person name="Humrighouse B.W."/>
            <person name="McQuiston J.R."/>
        </authorList>
    </citation>
    <scope>NUCLEOTIDE SEQUENCE [LARGE SCALE GENOMIC DNA]</scope>
    <source>
        <strain evidence="2 4">X1698</strain>
    </source>
</reference>
<proteinExistence type="predicted"/>
<evidence type="ECO:0000313" key="4">
    <source>
        <dbReference type="Proteomes" id="UP000068137"/>
    </source>
</evidence>
<gene>
    <name evidence="2" type="ORF">AL705_04070</name>
    <name evidence="3" type="ORF">LC603019_00765</name>
</gene>
<organism evidence="2 4">
    <name type="scientific">Lawsonella clevelandensis</name>
    <dbReference type="NCBI Taxonomy" id="1528099"/>
    <lineage>
        <taxon>Bacteria</taxon>
        <taxon>Bacillati</taxon>
        <taxon>Actinomycetota</taxon>
        <taxon>Actinomycetes</taxon>
        <taxon>Mycobacteriales</taxon>
        <taxon>Lawsonellaceae</taxon>
        <taxon>Lawsonella</taxon>
    </lineage>
</organism>
<evidence type="ECO:0000313" key="2">
    <source>
        <dbReference type="EMBL" id="ALE18954.1"/>
    </source>
</evidence>
<feature type="transmembrane region" description="Helical" evidence="1">
    <location>
        <begin position="56"/>
        <end position="75"/>
    </location>
</feature>
<name>A0A0M3TBP0_9ACTN</name>
<dbReference type="Proteomes" id="UP000324288">
    <property type="component" value="Chromosome"/>
</dbReference>